<dbReference type="PANTHER" id="PTHR46160">
    <property type="entry name" value="ALPHA-TECTORIN-RELATED"/>
    <property type="match status" value="1"/>
</dbReference>
<feature type="signal peptide" evidence="1">
    <location>
        <begin position="1"/>
        <end position="26"/>
    </location>
</feature>
<accession>A0A8C7MN75</accession>
<evidence type="ECO:0000313" key="3">
    <source>
        <dbReference type="Ensembl" id="ENSOKIP00005066113.1"/>
    </source>
</evidence>
<dbReference type="PANTHER" id="PTHR46160:SF9">
    <property type="entry name" value="PROTEIN PRY2-RELATED"/>
    <property type="match status" value="1"/>
</dbReference>
<dbReference type="AlphaFoldDB" id="A0A8C7MN75"/>
<sequence>FFVLSFTRSIVGILFISGPLYPFGAGDTMSSRSDDGSSPLIPLSRPFVYFGNAYQQIYVNHNGHLTFNQAWSSYIPYRFPAHSTIDLIAPFWTDLDNRGNGNIFYQQYISGSVLQQATQDINQYFPNLGFSANLVFIATWDRVAYFPNSGTVRLFLWLYMKSNAYCKGNRYNTCEAGYDTINSIHHFSIPGSFQSNFTMFSSTSNVNVAGRWAFRTDHGSRGCTFNGENNTKNTKHRSPIIFDLW</sequence>
<dbReference type="InterPro" id="IPR052749">
    <property type="entry name" value="Alpha-tectorin"/>
</dbReference>
<reference evidence="3" key="2">
    <citation type="submission" date="2025-09" db="UniProtKB">
        <authorList>
            <consortium name="Ensembl"/>
        </authorList>
    </citation>
    <scope>IDENTIFICATION</scope>
</reference>
<keyword evidence="1" id="KW-0732">Signal</keyword>
<dbReference type="InterPro" id="IPR003886">
    <property type="entry name" value="NIDO_dom"/>
</dbReference>
<feature type="chain" id="PRO_5034641249" description="NIDO domain-containing protein" evidence="1">
    <location>
        <begin position="27"/>
        <end position="245"/>
    </location>
</feature>
<proteinExistence type="predicted"/>
<reference evidence="3" key="1">
    <citation type="submission" date="2025-08" db="UniProtKB">
        <authorList>
            <consortium name="Ensembl"/>
        </authorList>
    </citation>
    <scope>IDENTIFICATION</scope>
</reference>
<feature type="domain" description="NIDO" evidence="2">
    <location>
        <begin position="90"/>
        <end position="219"/>
    </location>
</feature>
<evidence type="ECO:0000259" key="2">
    <source>
        <dbReference type="PROSITE" id="PS51220"/>
    </source>
</evidence>
<dbReference type="GO" id="GO:0007160">
    <property type="term" value="P:cell-matrix adhesion"/>
    <property type="evidence" value="ECO:0007669"/>
    <property type="project" value="InterPro"/>
</dbReference>
<organism evidence="3 4">
    <name type="scientific">Oncorhynchus kisutch</name>
    <name type="common">Coho salmon</name>
    <name type="synonym">Salmo kisutch</name>
    <dbReference type="NCBI Taxonomy" id="8019"/>
    <lineage>
        <taxon>Eukaryota</taxon>
        <taxon>Metazoa</taxon>
        <taxon>Chordata</taxon>
        <taxon>Craniata</taxon>
        <taxon>Vertebrata</taxon>
        <taxon>Euteleostomi</taxon>
        <taxon>Actinopterygii</taxon>
        <taxon>Neopterygii</taxon>
        <taxon>Teleostei</taxon>
        <taxon>Protacanthopterygii</taxon>
        <taxon>Salmoniformes</taxon>
        <taxon>Salmonidae</taxon>
        <taxon>Salmoninae</taxon>
        <taxon>Oncorhynchus</taxon>
    </lineage>
</organism>
<evidence type="ECO:0000313" key="4">
    <source>
        <dbReference type="Proteomes" id="UP000694557"/>
    </source>
</evidence>
<dbReference type="Pfam" id="PF06119">
    <property type="entry name" value="NIDO"/>
    <property type="match status" value="2"/>
</dbReference>
<evidence type="ECO:0000256" key="1">
    <source>
        <dbReference type="SAM" id="SignalP"/>
    </source>
</evidence>
<dbReference type="Proteomes" id="UP000694557">
    <property type="component" value="Unassembled WGS sequence"/>
</dbReference>
<dbReference type="SMART" id="SM00539">
    <property type="entry name" value="NIDO"/>
    <property type="match status" value="1"/>
</dbReference>
<dbReference type="Ensembl" id="ENSOKIT00005070320.1">
    <property type="protein sequence ID" value="ENSOKIP00005066113.1"/>
    <property type="gene ID" value="ENSOKIG00005028416.1"/>
</dbReference>
<protein>
    <recommendedName>
        <fullName evidence="2">NIDO domain-containing protein</fullName>
    </recommendedName>
</protein>
<dbReference type="PROSITE" id="PS51220">
    <property type="entry name" value="NIDO"/>
    <property type="match status" value="1"/>
</dbReference>
<name>A0A8C7MN75_ONCKI</name>
<keyword evidence="4" id="KW-1185">Reference proteome</keyword>
<dbReference type="GeneTree" id="ENSGT00940000164679"/>